<dbReference type="InterPro" id="IPR029044">
    <property type="entry name" value="Nucleotide-diphossugar_trans"/>
</dbReference>
<dbReference type="PATRIC" id="fig|277988.4.peg.1829"/>
<evidence type="ECO:0000313" key="4">
    <source>
        <dbReference type="EMBL" id="KQH81819.1"/>
    </source>
</evidence>
<dbReference type="GO" id="GO:0016740">
    <property type="term" value="F:transferase activity"/>
    <property type="evidence" value="ECO:0007669"/>
    <property type="project" value="UniProtKB-KW"/>
</dbReference>
<dbReference type="PANTHER" id="PTHR43685:SF2">
    <property type="entry name" value="GLYCOSYLTRANSFERASE 2-LIKE DOMAIN-CONTAINING PROTEIN"/>
    <property type="match status" value="1"/>
</dbReference>
<dbReference type="Pfam" id="PF00535">
    <property type="entry name" value="Glycos_transf_2"/>
    <property type="match status" value="1"/>
</dbReference>
<reference evidence="5" key="3">
    <citation type="submission" date="2016-10" db="EMBL/GenBank/DDBJ databases">
        <authorList>
            <person name="de Groot N.N."/>
        </authorList>
    </citation>
    <scope>NUCLEOTIDE SEQUENCE [LARGE SCALE GENOMIC DNA]</scope>
    <source>
        <strain evidence="5">OGL-20</strain>
    </source>
</reference>
<keyword evidence="1" id="KW-0472">Membrane</keyword>
<dbReference type="KEGG" id="ttd:A3L14_01120"/>
<dbReference type="AlphaFoldDB" id="A0A0Q2S2T8"/>
<evidence type="ECO:0000313" key="5">
    <source>
        <dbReference type="EMBL" id="SEW04188.1"/>
    </source>
</evidence>
<reference evidence="4 6" key="1">
    <citation type="submission" date="2015-08" db="EMBL/GenBank/DDBJ databases">
        <title>Thermococcus thioreducens DSM 14981 genome sequencing.</title>
        <authorList>
            <person name="Hong S.-J."/>
            <person name="Kim M.-C."/>
            <person name="Shin J.-H."/>
        </authorList>
    </citation>
    <scope>NUCLEOTIDE SEQUENCE [LARGE SCALE GENOMIC DNA]</scope>
    <source>
        <strain evidence="4 6">DSM 14981</strain>
    </source>
</reference>
<dbReference type="Gene3D" id="3.90.550.10">
    <property type="entry name" value="Spore Coat Polysaccharide Biosynthesis Protein SpsA, Chain A"/>
    <property type="match status" value="1"/>
</dbReference>
<evidence type="ECO:0000313" key="3">
    <source>
        <dbReference type="EMBL" id="ASJ11575.1"/>
    </source>
</evidence>
<dbReference type="EMBL" id="CP015105">
    <property type="protein sequence ID" value="ASJ11575.1"/>
    <property type="molecule type" value="Genomic_DNA"/>
</dbReference>
<keyword evidence="5" id="KW-0808">Transferase</keyword>
<protein>
    <submittedName>
        <fullName evidence="5">Glycosyl transferase family 2</fullName>
    </submittedName>
</protein>
<dbReference type="Proteomes" id="UP000051862">
    <property type="component" value="Unassembled WGS sequence"/>
</dbReference>
<dbReference type="GeneID" id="33332977"/>
<evidence type="ECO:0000259" key="2">
    <source>
        <dbReference type="Pfam" id="PF00535"/>
    </source>
</evidence>
<accession>A0A0Q2S2T8</accession>
<evidence type="ECO:0000313" key="8">
    <source>
        <dbReference type="Proteomes" id="UP000250136"/>
    </source>
</evidence>
<dbReference type="RefSeq" id="WP_055429887.1">
    <property type="nucleotide sequence ID" value="NZ_CP015105.1"/>
</dbReference>
<proteinExistence type="predicted"/>
<organism evidence="4 6">
    <name type="scientific">Thermococcus thioreducens</name>
    <dbReference type="NCBI Taxonomy" id="277988"/>
    <lineage>
        <taxon>Archaea</taxon>
        <taxon>Methanobacteriati</taxon>
        <taxon>Methanobacteriota</taxon>
        <taxon>Thermococci</taxon>
        <taxon>Thermococcales</taxon>
        <taxon>Thermococcaceae</taxon>
        <taxon>Thermococcus</taxon>
    </lineage>
</organism>
<keyword evidence="8" id="KW-1185">Reference proteome</keyword>
<dbReference type="Proteomes" id="UP000182125">
    <property type="component" value="Unassembled WGS sequence"/>
</dbReference>
<dbReference type="Proteomes" id="UP000250136">
    <property type="component" value="Chromosome"/>
</dbReference>
<dbReference type="SUPFAM" id="SSF53448">
    <property type="entry name" value="Nucleotide-diphospho-sugar transferases"/>
    <property type="match status" value="1"/>
</dbReference>
<feature type="transmembrane region" description="Helical" evidence="1">
    <location>
        <begin position="288"/>
        <end position="309"/>
    </location>
</feature>
<sequence length="321" mass="37020">MNNPLVSVIITAFSENRVKDILDIIHALKSQTYKSLEIIIVVDRKESTYKKLIKIVGDKVSKVILHKEPPGLSGARNTGVLYSTGEIVAFLDDDAIPDLRWIEEIVNAFNNYKEEDIVAVGGPIYPLWLTKKPSWLPEELYWTIGCTYKGFKNEERFVERLFGSNMAFKKNIFDTIGKFNPNFGRVDNKQLVGEETELFFRIASRGYKVLYTPRAIVYHKIFPYRAKFTYVLQRGFNYGKSIVIAKRYHRTFNNQDIYMRRYLIKVSIPERLINILKFKNPRSGLEQLGVLIATGVVIIVGMVIGALTINSTRWKDNEHVK</sequence>
<evidence type="ECO:0000313" key="7">
    <source>
        <dbReference type="Proteomes" id="UP000182125"/>
    </source>
</evidence>
<evidence type="ECO:0000313" key="6">
    <source>
        <dbReference type="Proteomes" id="UP000051862"/>
    </source>
</evidence>
<dbReference type="InterPro" id="IPR050834">
    <property type="entry name" value="Glycosyltransf_2"/>
</dbReference>
<name>A0A0Q2S2T8_9EURY</name>
<dbReference type="InterPro" id="IPR001173">
    <property type="entry name" value="Glyco_trans_2-like"/>
</dbReference>
<dbReference type="STRING" id="277988.SAMN05216170_1206"/>
<dbReference type="OrthoDB" id="46222at2157"/>
<evidence type="ECO:0000256" key="1">
    <source>
        <dbReference type="SAM" id="Phobius"/>
    </source>
</evidence>
<keyword evidence="1" id="KW-1133">Transmembrane helix</keyword>
<dbReference type="EMBL" id="FOIW01000002">
    <property type="protein sequence ID" value="SEW04188.1"/>
    <property type="molecule type" value="Genomic_DNA"/>
</dbReference>
<gene>
    <name evidence="3" type="ORF">A3L14_01120</name>
    <name evidence="4" type="ORF">AMR53_08710</name>
    <name evidence="5" type="ORF">SAMN05216170_1206</name>
</gene>
<keyword evidence="1" id="KW-0812">Transmembrane</keyword>
<reference evidence="3 8" key="2">
    <citation type="submission" date="2016-04" db="EMBL/GenBank/DDBJ databases">
        <title>Complete genome sequence of Thermococcus thioreducens type strain OGL-20P.</title>
        <authorList>
            <person name="Oger P.M."/>
        </authorList>
    </citation>
    <scope>NUCLEOTIDE SEQUENCE [LARGE SCALE GENOMIC DNA]</scope>
    <source>
        <strain evidence="3 8">OGL-20P</strain>
    </source>
</reference>
<feature type="domain" description="Glycosyltransferase 2-like" evidence="2">
    <location>
        <begin position="7"/>
        <end position="176"/>
    </location>
</feature>
<dbReference type="PANTHER" id="PTHR43685">
    <property type="entry name" value="GLYCOSYLTRANSFERASE"/>
    <property type="match status" value="1"/>
</dbReference>
<dbReference type="EMBL" id="LIXN01000015">
    <property type="protein sequence ID" value="KQH81819.1"/>
    <property type="molecule type" value="Genomic_DNA"/>
</dbReference>
<reference evidence="7" key="4">
    <citation type="submission" date="2016-10" db="EMBL/GenBank/DDBJ databases">
        <authorList>
            <person name="Varghese N."/>
            <person name="Submissions S."/>
        </authorList>
    </citation>
    <scope>NUCLEOTIDE SEQUENCE [LARGE SCALE GENOMIC DNA]</scope>
    <source>
        <strain evidence="7">OGL-20</strain>
    </source>
</reference>